<keyword evidence="5 6" id="KW-0012">Acyltransferase</keyword>
<feature type="domain" description="Lipoyl-binding" evidence="8">
    <location>
        <begin position="2"/>
        <end position="77"/>
    </location>
</feature>
<dbReference type="RefSeq" id="WP_270898543.1">
    <property type="nucleotide sequence ID" value="NZ_JBHSPF010000055.1"/>
</dbReference>
<evidence type="ECO:0000259" key="9">
    <source>
        <dbReference type="PROSITE" id="PS51826"/>
    </source>
</evidence>
<dbReference type="Gene3D" id="2.40.50.100">
    <property type="match status" value="1"/>
</dbReference>
<name>A0ABW0U752_9BACI</name>
<dbReference type="PANTHER" id="PTHR43178:SF5">
    <property type="entry name" value="LIPOAMIDE ACYLTRANSFERASE COMPONENT OF BRANCHED-CHAIN ALPHA-KETO ACID DEHYDROGENASE COMPLEX, MITOCHONDRIAL"/>
    <property type="match status" value="1"/>
</dbReference>
<dbReference type="InterPro" id="IPR001078">
    <property type="entry name" value="2-oxoacid_DH_actylTfrase"/>
</dbReference>
<dbReference type="InterPro" id="IPR036625">
    <property type="entry name" value="E3-bd_dom_sf"/>
</dbReference>
<keyword evidence="11" id="KW-1185">Reference proteome</keyword>
<evidence type="ECO:0000256" key="3">
    <source>
        <dbReference type="ARBA" id="ARBA00022679"/>
    </source>
</evidence>
<evidence type="ECO:0000256" key="1">
    <source>
        <dbReference type="ARBA" id="ARBA00001938"/>
    </source>
</evidence>
<dbReference type="Gene3D" id="3.30.559.10">
    <property type="entry name" value="Chloramphenicol acetyltransferase-like domain"/>
    <property type="match status" value="1"/>
</dbReference>
<dbReference type="InterPro" id="IPR004167">
    <property type="entry name" value="PSBD"/>
</dbReference>
<comment type="caution">
    <text evidence="10">The sequence shown here is derived from an EMBL/GenBank/DDBJ whole genome shotgun (WGS) entry which is preliminary data.</text>
</comment>
<organism evidence="10 11">
    <name type="scientific">Aliibacillus thermotolerans</name>
    <dbReference type="NCBI Taxonomy" id="1834418"/>
    <lineage>
        <taxon>Bacteria</taxon>
        <taxon>Bacillati</taxon>
        <taxon>Bacillota</taxon>
        <taxon>Bacilli</taxon>
        <taxon>Bacillales</taxon>
        <taxon>Bacillaceae</taxon>
        <taxon>Aliibacillus</taxon>
    </lineage>
</organism>
<dbReference type="PANTHER" id="PTHR43178">
    <property type="entry name" value="DIHYDROLIPOAMIDE ACETYLTRANSFERASE COMPONENT OF PYRUVATE DEHYDROGENASE COMPLEX"/>
    <property type="match status" value="1"/>
</dbReference>
<dbReference type="Pfam" id="PF02817">
    <property type="entry name" value="E3_binding"/>
    <property type="match status" value="1"/>
</dbReference>
<evidence type="ECO:0000256" key="6">
    <source>
        <dbReference type="RuleBase" id="RU003423"/>
    </source>
</evidence>
<evidence type="ECO:0000256" key="2">
    <source>
        <dbReference type="ARBA" id="ARBA00007317"/>
    </source>
</evidence>
<dbReference type="SUPFAM" id="SSF52777">
    <property type="entry name" value="CoA-dependent acyltransferases"/>
    <property type="match status" value="1"/>
</dbReference>
<dbReference type="InterPro" id="IPR011053">
    <property type="entry name" value="Single_hybrid_motif"/>
</dbReference>
<feature type="region of interest" description="Disordered" evidence="7">
    <location>
        <begin position="82"/>
        <end position="108"/>
    </location>
</feature>
<keyword evidence="4 6" id="KW-0450">Lipoyl</keyword>
<dbReference type="Pfam" id="PF00364">
    <property type="entry name" value="Biotin_lipoyl"/>
    <property type="match status" value="1"/>
</dbReference>
<evidence type="ECO:0000313" key="10">
    <source>
        <dbReference type="EMBL" id="MFC5629248.1"/>
    </source>
</evidence>
<dbReference type="PROSITE" id="PS51826">
    <property type="entry name" value="PSBD"/>
    <property type="match status" value="1"/>
</dbReference>
<dbReference type="InterPro" id="IPR003016">
    <property type="entry name" value="2-oxoA_DH_lipoyl-BS"/>
</dbReference>
<dbReference type="GO" id="GO:0016746">
    <property type="term" value="F:acyltransferase activity"/>
    <property type="evidence" value="ECO:0007669"/>
    <property type="project" value="UniProtKB-KW"/>
</dbReference>
<dbReference type="SUPFAM" id="SSF51230">
    <property type="entry name" value="Single hybrid motif"/>
    <property type="match status" value="1"/>
</dbReference>
<dbReference type="SUPFAM" id="SSF47005">
    <property type="entry name" value="Peripheral subunit-binding domain of 2-oxo acid dehydrogenase complex"/>
    <property type="match status" value="1"/>
</dbReference>
<evidence type="ECO:0000256" key="5">
    <source>
        <dbReference type="ARBA" id="ARBA00023315"/>
    </source>
</evidence>
<evidence type="ECO:0000256" key="4">
    <source>
        <dbReference type="ARBA" id="ARBA00022823"/>
    </source>
</evidence>
<dbReference type="InterPro" id="IPR023213">
    <property type="entry name" value="CAT-like_dom_sf"/>
</dbReference>
<dbReference type="Gene3D" id="4.10.320.10">
    <property type="entry name" value="E3-binding domain"/>
    <property type="match status" value="1"/>
</dbReference>
<keyword evidence="3 6" id="KW-0808">Transferase</keyword>
<evidence type="ECO:0000256" key="7">
    <source>
        <dbReference type="SAM" id="MobiDB-lite"/>
    </source>
</evidence>
<evidence type="ECO:0000313" key="11">
    <source>
        <dbReference type="Proteomes" id="UP001596143"/>
    </source>
</evidence>
<dbReference type="PROSITE" id="PS00189">
    <property type="entry name" value="LIPOYL"/>
    <property type="match status" value="1"/>
</dbReference>
<evidence type="ECO:0000259" key="8">
    <source>
        <dbReference type="PROSITE" id="PS50968"/>
    </source>
</evidence>
<comment type="similarity">
    <text evidence="2 6">Belongs to the 2-oxoacid dehydrogenase family.</text>
</comment>
<dbReference type="Proteomes" id="UP001596143">
    <property type="component" value="Unassembled WGS sequence"/>
</dbReference>
<comment type="cofactor">
    <cofactor evidence="1 6">
        <name>(R)-lipoate</name>
        <dbReference type="ChEBI" id="CHEBI:83088"/>
    </cofactor>
</comment>
<dbReference type="EMBL" id="JBHSPF010000055">
    <property type="protein sequence ID" value="MFC5629248.1"/>
    <property type="molecule type" value="Genomic_DNA"/>
</dbReference>
<proteinExistence type="inferred from homology"/>
<gene>
    <name evidence="10" type="ORF">ACFPTR_10270</name>
</gene>
<dbReference type="InterPro" id="IPR050743">
    <property type="entry name" value="2-oxoacid_DH_E2_comp"/>
</dbReference>
<sequence length="405" mass="45694">MAKEVTMPQLGESVTEGTISKWLKAEGDTVKKYEAIAEVTTDKVNAEIPSSYTGTITKIVAEEDTTIPVGEVICYMETEEAEEIQTETKEETIKHTQKEEQSDADQSMKTRYSPVVLRLATEHQIDLTKVTGTGKHGRITRKDVEKVIAEKENVHTPVNEDQKIAVPASIHEQGEKIPLSPVRKQIAHHTTKSYQEIPHAWMMTEADVTNLVRYREKIKEEFRQKEGYPITVFAFFVSIVVDALRQFPELNAVWGKDHLIQKNDIHLSIAVSPKDELYAPVLRHADEKSVRGIAKGIYQLAEKAKRSEITQEDLAGGTFTVNNTGAFGSIQSAPIINYPQAAIVSFEKIVKRPMVMEGDMIAIRHMVNICLSLDHRILDGRICGQFLQYIKERLEQFQPNEISIL</sequence>
<accession>A0ABW0U752</accession>
<feature type="compositionally biased region" description="Basic and acidic residues" evidence="7">
    <location>
        <begin position="86"/>
        <end position="101"/>
    </location>
</feature>
<dbReference type="InterPro" id="IPR000089">
    <property type="entry name" value="Biotin_lipoyl"/>
</dbReference>
<dbReference type="CDD" id="cd06849">
    <property type="entry name" value="lipoyl_domain"/>
    <property type="match status" value="1"/>
</dbReference>
<reference evidence="11" key="1">
    <citation type="journal article" date="2019" name="Int. J. Syst. Evol. Microbiol.">
        <title>The Global Catalogue of Microorganisms (GCM) 10K type strain sequencing project: providing services to taxonomists for standard genome sequencing and annotation.</title>
        <authorList>
            <consortium name="The Broad Institute Genomics Platform"/>
            <consortium name="The Broad Institute Genome Sequencing Center for Infectious Disease"/>
            <person name="Wu L."/>
            <person name="Ma J."/>
        </authorList>
    </citation>
    <scope>NUCLEOTIDE SEQUENCE [LARGE SCALE GENOMIC DNA]</scope>
    <source>
        <strain evidence="11">CGMCC 1.15790</strain>
    </source>
</reference>
<dbReference type="PROSITE" id="PS50968">
    <property type="entry name" value="BIOTINYL_LIPOYL"/>
    <property type="match status" value="1"/>
</dbReference>
<dbReference type="Pfam" id="PF00198">
    <property type="entry name" value="2-oxoacid_dh"/>
    <property type="match status" value="1"/>
</dbReference>
<dbReference type="EC" id="2.3.1.-" evidence="6"/>
<feature type="domain" description="Peripheral subunit-binding (PSBD)" evidence="9">
    <location>
        <begin position="111"/>
        <end position="148"/>
    </location>
</feature>
<protein>
    <recommendedName>
        <fullName evidence="6">Dihydrolipoamide acetyltransferase component of pyruvate dehydrogenase complex</fullName>
        <ecNumber evidence="6">2.3.1.-</ecNumber>
    </recommendedName>
</protein>